<feature type="region of interest" description="Disordered" evidence="1">
    <location>
        <begin position="1"/>
        <end position="41"/>
    </location>
</feature>
<dbReference type="Proteomes" id="UP000233551">
    <property type="component" value="Unassembled WGS sequence"/>
</dbReference>
<accession>A0A2I0HFA6</accession>
<reference evidence="2 3" key="1">
    <citation type="submission" date="2017-11" db="EMBL/GenBank/DDBJ databases">
        <title>De-novo sequencing of pomegranate (Punica granatum L.) genome.</title>
        <authorList>
            <person name="Akparov Z."/>
            <person name="Amiraslanov A."/>
            <person name="Hajiyeva S."/>
            <person name="Abbasov M."/>
            <person name="Kaur K."/>
            <person name="Hamwieh A."/>
            <person name="Solovyev V."/>
            <person name="Salamov A."/>
            <person name="Braich B."/>
            <person name="Kosarev P."/>
            <person name="Mahmoud A."/>
            <person name="Hajiyev E."/>
            <person name="Babayeva S."/>
            <person name="Izzatullayeva V."/>
            <person name="Mammadov A."/>
            <person name="Mammadov A."/>
            <person name="Sharifova S."/>
            <person name="Ojaghi J."/>
            <person name="Eynullazada K."/>
            <person name="Bayramov B."/>
            <person name="Abdulazimova A."/>
            <person name="Shahmuradov I."/>
        </authorList>
    </citation>
    <scope>NUCLEOTIDE SEQUENCE [LARGE SCALE GENOMIC DNA]</scope>
    <source>
        <strain evidence="3">cv. AG2017</strain>
        <tissue evidence="2">Leaf</tissue>
    </source>
</reference>
<feature type="compositionally biased region" description="Basic and acidic residues" evidence="1">
    <location>
        <begin position="1"/>
        <end position="17"/>
    </location>
</feature>
<sequence>MNKARESIRFEAEEGSRTRMVQGSSRPPFPKEGCELPWLMQ</sequence>
<protein>
    <submittedName>
        <fullName evidence="2">Uncharacterized protein</fullName>
    </submittedName>
</protein>
<evidence type="ECO:0000313" key="3">
    <source>
        <dbReference type="Proteomes" id="UP000233551"/>
    </source>
</evidence>
<proteinExistence type="predicted"/>
<evidence type="ECO:0000313" key="2">
    <source>
        <dbReference type="EMBL" id="PKI18430.1"/>
    </source>
</evidence>
<feature type="non-terminal residue" evidence="2">
    <location>
        <position position="41"/>
    </location>
</feature>
<dbReference type="AlphaFoldDB" id="A0A2I0HFA6"/>
<organism evidence="2 3">
    <name type="scientific">Punica granatum</name>
    <name type="common">Pomegranate</name>
    <dbReference type="NCBI Taxonomy" id="22663"/>
    <lineage>
        <taxon>Eukaryota</taxon>
        <taxon>Viridiplantae</taxon>
        <taxon>Streptophyta</taxon>
        <taxon>Embryophyta</taxon>
        <taxon>Tracheophyta</taxon>
        <taxon>Spermatophyta</taxon>
        <taxon>Magnoliopsida</taxon>
        <taxon>eudicotyledons</taxon>
        <taxon>Gunneridae</taxon>
        <taxon>Pentapetalae</taxon>
        <taxon>rosids</taxon>
        <taxon>malvids</taxon>
        <taxon>Myrtales</taxon>
        <taxon>Lythraceae</taxon>
        <taxon>Punica</taxon>
    </lineage>
</organism>
<name>A0A2I0HFA6_PUNGR</name>
<gene>
    <name evidence="2" type="ORF">CRG98_049296</name>
</gene>
<evidence type="ECO:0000256" key="1">
    <source>
        <dbReference type="SAM" id="MobiDB-lite"/>
    </source>
</evidence>
<dbReference type="EMBL" id="PGOL01038107">
    <property type="protein sequence ID" value="PKI18430.1"/>
    <property type="molecule type" value="Genomic_DNA"/>
</dbReference>
<comment type="caution">
    <text evidence="2">The sequence shown here is derived from an EMBL/GenBank/DDBJ whole genome shotgun (WGS) entry which is preliminary data.</text>
</comment>
<keyword evidence="3" id="KW-1185">Reference proteome</keyword>